<evidence type="ECO:0000256" key="4">
    <source>
        <dbReference type="ARBA" id="ARBA00022989"/>
    </source>
</evidence>
<name>A0A7G5XLR1_9BACT</name>
<comment type="subcellular location">
    <subcellularLocation>
        <location evidence="1">Cell membrane</location>
        <topology evidence="1">Multi-pass membrane protein</topology>
    </subcellularLocation>
    <subcellularLocation>
        <location evidence="6">Membrane</location>
        <topology evidence="6">Multi-pass membrane protein</topology>
    </subcellularLocation>
</comment>
<evidence type="ECO:0000313" key="9">
    <source>
        <dbReference type="EMBL" id="QNA46414.1"/>
    </source>
</evidence>
<keyword evidence="6" id="KW-0813">Transport</keyword>
<keyword evidence="4 7" id="KW-1133">Transmembrane helix</keyword>
<keyword evidence="6" id="KW-0653">Protein transport</keyword>
<dbReference type="InterPro" id="IPR002898">
    <property type="entry name" value="MotA_ExbB_proton_chnl"/>
</dbReference>
<evidence type="ECO:0000256" key="2">
    <source>
        <dbReference type="ARBA" id="ARBA00022475"/>
    </source>
</evidence>
<dbReference type="PANTHER" id="PTHR30625">
    <property type="entry name" value="PROTEIN TOLQ"/>
    <property type="match status" value="1"/>
</dbReference>
<evidence type="ECO:0000313" key="10">
    <source>
        <dbReference type="Proteomes" id="UP000515344"/>
    </source>
</evidence>
<dbReference type="AlphaFoldDB" id="A0A7G5XLR1"/>
<dbReference type="Proteomes" id="UP000515344">
    <property type="component" value="Chromosome"/>
</dbReference>
<comment type="similarity">
    <text evidence="6">Belongs to the exbB/tolQ family.</text>
</comment>
<keyword evidence="2" id="KW-1003">Cell membrane</keyword>
<dbReference type="InterPro" id="IPR050790">
    <property type="entry name" value="ExbB/TolQ_transport"/>
</dbReference>
<evidence type="ECO:0000259" key="8">
    <source>
        <dbReference type="Pfam" id="PF01618"/>
    </source>
</evidence>
<dbReference type="PANTHER" id="PTHR30625:SF17">
    <property type="entry name" value="TOLQ-RELATED"/>
    <property type="match status" value="1"/>
</dbReference>
<feature type="transmembrane region" description="Helical" evidence="7">
    <location>
        <begin position="137"/>
        <end position="161"/>
    </location>
</feature>
<evidence type="ECO:0000256" key="6">
    <source>
        <dbReference type="RuleBase" id="RU004057"/>
    </source>
</evidence>
<dbReference type="GO" id="GO:0005886">
    <property type="term" value="C:plasma membrane"/>
    <property type="evidence" value="ECO:0007669"/>
    <property type="project" value="UniProtKB-SubCell"/>
</dbReference>
<organism evidence="9 10">
    <name type="scientific">Lacibacter sediminis</name>
    <dbReference type="NCBI Taxonomy" id="2760713"/>
    <lineage>
        <taxon>Bacteria</taxon>
        <taxon>Pseudomonadati</taxon>
        <taxon>Bacteroidota</taxon>
        <taxon>Chitinophagia</taxon>
        <taxon>Chitinophagales</taxon>
        <taxon>Chitinophagaceae</taxon>
        <taxon>Lacibacter</taxon>
    </lineage>
</organism>
<feature type="transmembrane region" description="Helical" evidence="7">
    <location>
        <begin position="34"/>
        <end position="57"/>
    </location>
</feature>
<keyword evidence="10" id="KW-1185">Reference proteome</keyword>
<accession>A0A7G5XLR1</accession>
<keyword evidence="3 7" id="KW-0812">Transmembrane</keyword>
<feature type="domain" description="MotA/TolQ/ExbB proton channel" evidence="8">
    <location>
        <begin position="96"/>
        <end position="217"/>
    </location>
</feature>
<evidence type="ECO:0000256" key="3">
    <source>
        <dbReference type="ARBA" id="ARBA00022692"/>
    </source>
</evidence>
<protein>
    <submittedName>
        <fullName evidence="9">MotA/TolQ/ExbB proton channel family protein</fullName>
    </submittedName>
</protein>
<sequence>MNFFLLQVQNAVDTLTNAATTQVVPKKEMHLIDLLMQAGWIMIPLLLLSVATVYVFVERWLAIKKATEVDGNFMNIIRDNILSGNVTAARNFARNTQNPVGRIIDKGLQRIGKPIDSIENSMENVAQLEMYKLERNVNILSVISKVAPIFGFVGTLVGLMQLFFNINATGEYELSTIAGGIYTKLITSISGLVIGLIAYLCHNILHTQVEKALNKMEASAADFLDVLQEPTR</sequence>
<evidence type="ECO:0000256" key="7">
    <source>
        <dbReference type="SAM" id="Phobius"/>
    </source>
</evidence>
<evidence type="ECO:0000256" key="5">
    <source>
        <dbReference type="ARBA" id="ARBA00023136"/>
    </source>
</evidence>
<reference evidence="10" key="1">
    <citation type="submission" date="2020-08" db="EMBL/GenBank/DDBJ databases">
        <title>Lacibacter sp. S13-6-6 genome sequencing.</title>
        <authorList>
            <person name="Jin L."/>
        </authorList>
    </citation>
    <scope>NUCLEOTIDE SEQUENCE [LARGE SCALE GENOMIC DNA]</scope>
    <source>
        <strain evidence="10">S13-6-6</strain>
    </source>
</reference>
<evidence type="ECO:0000256" key="1">
    <source>
        <dbReference type="ARBA" id="ARBA00004651"/>
    </source>
</evidence>
<dbReference type="KEGG" id="lacs:H4075_09650"/>
<dbReference type="EMBL" id="CP060007">
    <property type="protein sequence ID" value="QNA46414.1"/>
    <property type="molecule type" value="Genomic_DNA"/>
</dbReference>
<gene>
    <name evidence="9" type="ORF">H4075_09650</name>
</gene>
<proteinExistence type="inferred from homology"/>
<dbReference type="RefSeq" id="WP_182806290.1">
    <property type="nucleotide sequence ID" value="NZ_CP060007.1"/>
</dbReference>
<dbReference type="GO" id="GO:0017038">
    <property type="term" value="P:protein import"/>
    <property type="evidence" value="ECO:0007669"/>
    <property type="project" value="TreeGrafter"/>
</dbReference>
<keyword evidence="5 7" id="KW-0472">Membrane</keyword>
<dbReference type="Pfam" id="PF01618">
    <property type="entry name" value="MotA_ExbB"/>
    <property type="match status" value="1"/>
</dbReference>
<feature type="transmembrane region" description="Helical" evidence="7">
    <location>
        <begin position="181"/>
        <end position="201"/>
    </location>
</feature>